<dbReference type="SUPFAM" id="SSF81298">
    <property type="entry name" value="Adenylylcyclase toxin (the edema factor)"/>
    <property type="match status" value="1"/>
</dbReference>
<feature type="compositionally biased region" description="Polar residues" evidence="1">
    <location>
        <begin position="13"/>
        <end position="23"/>
    </location>
</feature>
<dbReference type="RefSeq" id="WP_174980680.1">
    <property type="nucleotide sequence ID" value="NZ_CABPRV010000001.1"/>
</dbReference>
<protein>
    <submittedName>
        <fullName evidence="3">Bifunctional hemolysin/adenylate cyclase</fullName>
    </submittedName>
</protein>
<gene>
    <name evidence="3" type="primary">cya</name>
    <name evidence="3" type="ORF">PCA20602_00130</name>
</gene>
<accession>A0ABY6VLN6</accession>
<dbReference type="InterPro" id="IPR005165">
    <property type="entry name" value="Anthrax_toxin_edema_cen"/>
</dbReference>
<proteinExistence type="predicted"/>
<evidence type="ECO:0000313" key="4">
    <source>
        <dbReference type="Proteomes" id="UP000366065"/>
    </source>
</evidence>
<feature type="region of interest" description="Disordered" evidence="1">
    <location>
        <begin position="1"/>
        <end position="56"/>
    </location>
</feature>
<dbReference type="EMBL" id="CABPRV010000001">
    <property type="protein sequence ID" value="VVD61498.1"/>
    <property type="molecule type" value="Genomic_DNA"/>
</dbReference>
<dbReference type="Gene3D" id="3.30.70.1720">
    <property type="match status" value="1"/>
</dbReference>
<dbReference type="InterPro" id="IPR035099">
    <property type="entry name" value="Anthrax_toxin_C-terminal"/>
</dbReference>
<sequence>MQILRYGPPVPPMSQTATPTPSARPNRDDRSPAETADLPDDTGMAGTPRDACDAGDVLSSTDAAHARLCTRIAPTKRKHDDGGNEGLSDDDHDAPDGDIPSDTWRIGSPALDQLRRSLIGARNAHRNMAVDAPPSADTDKIATTQATEALARKRRESSMPAFAESIQRVSNQYRVVIGLRRPNAMGQSLLREGFPTKNFHVKAKSSAAGPTAGFVPIEPKYAKIGVEQWAKQANAIASALKSGAKAVNLRLSPARVKELVTLGAMTHAGGATYRATYPGGAMTFSLRPSSPDSPDTLTVFDTAGRPVTVLTNPPELPGGFAKDKALTASPLPMTADYDLFCLFSRRERDVDRFPMPVQPHVVAGPRDRSRNRASQYLDAVATGQTRPEDPNMGNIPFFHRTIVDALNVAVTDDGYRGGKLFWHNAENGNPFSPGFASDDAPLFFVPGTPHPMTASTLDDLNGVIDRLQTLGYAAKLSPRLAVNA</sequence>
<dbReference type="Pfam" id="PF03497">
    <property type="entry name" value="Anthrax_toxA"/>
    <property type="match status" value="1"/>
</dbReference>
<comment type="caution">
    <text evidence="3">The sequence shown here is derived from an EMBL/GenBank/DDBJ whole genome shotgun (WGS) entry which is preliminary data.</text>
</comment>
<evidence type="ECO:0000259" key="2">
    <source>
        <dbReference type="Pfam" id="PF03497"/>
    </source>
</evidence>
<name>A0ABY6VLN6_9BURK</name>
<keyword evidence="4" id="KW-1185">Reference proteome</keyword>
<dbReference type="Proteomes" id="UP000366065">
    <property type="component" value="Unassembled WGS sequence"/>
</dbReference>
<evidence type="ECO:0000256" key="1">
    <source>
        <dbReference type="SAM" id="MobiDB-lite"/>
    </source>
</evidence>
<dbReference type="InterPro" id="IPR037017">
    <property type="entry name" value="Anthrax_toxin_edema_cen_sf"/>
</dbReference>
<organism evidence="3 4">
    <name type="scientific">Pandoraea capi</name>
    <dbReference type="NCBI Taxonomy" id="2508286"/>
    <lineage>
        <taxon>Bacteria</taxon>
        <taxon>Pseudomonadati</taxon>
        <taxon>Pseudomonadota</taxon>
        <taxon>Betaproteobacteria</taxon>
        <taxon>Burkholderiales</taxon>
        <taxon>Burkholderiaceae</taxon>
        <taxon>Pandoraea</taxon>
    </lineage>
</organism>
<feature type="region of interest" description="Disordered" evidence="1">
    <location>
        <begin position="75"/>
        <end position="108"/>
    </location>
</feature>
<dbReference type="Gene3D" id="3.90.1760.10">
    <property type="entry name" value="Anthrax toxin, edema factor, central domain"/>
    <property type="match status" value="1"/>
</dbReference>
<feature type="domain" description="Anthrax toxin edema factor central" evidence="2">
    <location>
        <begin position="160"/>
        <end position="265"/>
    </location>
</feature>
<evidence type="ECO:0000313" key="3">
    <source>
        <dbReference type="EMBL" id="VVD61498.1"/>
    </source>
</evidence>
<reference evidence="3 4" key="1">
    <citation type="submission" date="2019-08" db="EMBL/GenBank/DDBJ databases">
        <authorList>
            <person name="Peeters C."/>
        </authorList>
    </citation>
    <scope>NUCLEOTIDE SEQUENCE [LARGE SCALE GENOMIC DNA]</scope>
    <source>
        <strain evidence="3 4">LMG 20602</strain>
    </source>
</reference>